<sequence>MLGVRYIPDFHLPRTCIHFFSSLPLSPQTPLLPSWNGSPPRQLRSTAGANADPHGRRDHTVSHSYFVLGLYSSWAFLAMVFNSQSSCMDFLTFHRFALGSCMHCFLGSGFSFFVYSRRNMHNDYYSLQAFLLRLLLYVFSL</sequence>
<feature type="transmembrane region" description="Helical" evidence="2">
    <location>
        <begin position="65"/>
        <end position="84"/>
    </location>
</feature>
<feature type="transmembrane region" description="Helical" evidence="2">
    <location>
        <begin position="96"/>
        <end position="115"/>
    </location>
</feature>
<feature type="region of interest" description="Disordered" evidence="1">
    <location>
        <begin position="37"/>
        <end position="56"/>
    </location>
</feature>
<evidence type="ECO:0000256" key="2">
    <source>
        <dbReference type="SAM" id="Phobius"/>
    </source>
</evidence>
<dbReference type="OrthoDB" id="10581377at2759"/>
<dbReference type="EMBL" id="KN831963">
    <property type="protein sequence ID" value="KIO06357.1"/>
    <property type="molecule type" value="Genomic_DNA"/>
</dbReference>
<evidence type="ECO:0000313" key="4">
    <source>
        <dbReference type="Proteomes" id="UP000054217"/>
    </source>
</evidence>
<evidence type="ECO:0000313" key="3">
    <source>
        <dbReference type="EMBL" id="KIO06357.1"/>
    </source>
</evidence>
<keyword evidence="2" id="KW-0812">Transmembrane</keyword>
<reference evidence="4" key="2">
    <citation type="submission" date="2015-01" db="EMBL/GenBank/DDBJ databases">
        <title>Evolutionary Origins and Diversification of the Mycorrhizal Mutualists.</title>
        <authorList>
            <consortium name="DOE Joint Genome Institute"/>
            <consortium name="Mycorrhizal Genomics Consortium"/>
            <person name="Kohler A."/>
            <person name="Kuo A."/>
            <person name="Nagy L.G."/>
            <person name="Floudas D."/>
            <person name="Copeland A."/>
            <person name="Barry K.W."/>
            <person name="Cichocki N."/>
            <person name="Veneault-Fourrey C."/>
            <person name="LaButti K."/>
            <person name="Lindquist E.A."/>
            <person name="Lipzen A."/>
            <person name="Lundell T."/>
            <person name="Morin E."/>
            <person name="Murat C."/>
            <person name="Riley R."/>
            <person name="Ohm R."/>
            <person name="Sun H."/>
            <person name="Tunlid A."/>
            <person name="Henrissat B."/>
            <person name="Grigoriev I.V."/>
            <person name="Hibbett D.S."/>
            <person name="Martin F."/>
        </authorList>
    </citation>
    <scope>NUCLEOTIDE SEQUENCE [LARGE SCALE GENOMIC DNA]</scope>
    <source>
        <strain evidence="4">Marx 270</strain>
    </source>
</reference>
<gene>
    <name evidence="3" type="ORF">M404DRAFT_998999</name>
</gene>
<organism evidence="3 4">
    <name type="scientific">Pisolithus tinctorius Marx 270</name>
    <dbReference type="NCBI Taxonomy" id="870435"/>
    <lineage>
        <taxon>Eukaryota</taxon>
        <taxon>Fungi</taxon>
        <taxon>Dikarya</taxon>
        <taxon>Basidiomycota</taxon>
        <taxon>Agaricomycotina</taxon>
        <taxon>Agaricomycetes</taxon>
        <taxon>Agaricomycetidae</taxon>
        <taxon>Boletales</taxon>
        <taxon>Sclerodermatineae</taxon>
        <taxon>Pisolithaceae</taxon>
        <taxon>Pisolithus</taxon>
    </lineage>
</organism>
<dbReference type="HOGENOM" id="CLU_1826050_0_0_1"/>
<keyword evidence="2" id="KW-0472">Membrane</keyword>
<dbReference type="Proteomes" id="UP000054217">
    <property type="component" value="Unassembled WGS sequence"/>
</dbReference>
<evidence type="ECO:0000256" key="1">
    <source>
        <dbReference type="SAM" id="MobiDB-lite"/>
    </source>
</evidence>
<feature type="compositionally biased region" description="Polar residues" evidence="1">
    <location>
        <begin position="37"/>
        <end position="48"/>
    </location>
</feature>
<keyword evidence="2" id="KW-1133">Transmembrane helix</keyword>
<dbReference type="AlphaFoldDB" id="A0A0C3K9V0"/>
<protein>
    <submittedName>
        <fullName evidence="3">Uncharacterized protein</fullName>
    </submittedName>
</protein>
<reference evidence="3 4" key="1">
    <citation type="submission" date="2014-04" db="EMBL/GenBank/DDBJ databases">
        <authorList>
            <consortium name="DOE Joint Genome Institute"/>
            <person name="Kuo A."/>
            <person name="Kohler A."/>
            <person name="Costa M.D."/>
            <person name="Nagy L.G."/>
            <person name="Floudas D."/>
            <person name="Copeland A."/>
            <person name="Barry K.W."/>
            <person name="Cichocki N."/>
            <person name="Veneault-Fourrey C."/>
            <person name="LaButti K."/>
            <person name="Lindquist E.A."/>
            <person name="Lipzen A."/>
            <person name="Lundell T."/>
            <person name="Morin E."/>
            <person name="Murat C."/>
            <person name="Sun H."/>
            <person name="Tunlid A."/>
            <person name="Henrissat B."/>
            <person name="Grigoriev I.V."/>
            <person name="Hibbett D.S."/>
            <person name="Martin F."/>
            <person name="Nordberg H.P."/>
            <person name="Cantor M.N."/>
            <person name="Hua S.X."/>
        </authorList>
    </citation>
    <scope>NUCLEOTIDE SEQUENCE [LARGE SCALE GENOMIC DNA]</scope>
    <source>
        <strain evidence="3 4">Marx 270</strain>
    </source>
</reference>
<accession>A0A0C3K9V0</accession>
<keyword evidence="4" id="KW-1185">Reference proteome</keyword>
<name>A0A0C3K9V0_PISTI</name>
<dbReference type="InParanoid" id="A0A0C3K9V0"/>
<proteinExistence type="predicted"/>